<protein>
    <submittedName>
        <fullName evidence="3">Uncharacterized protein</fullName>
    </submittedName>
</protein>
<keyword evidence="4" id="KW-1185">Reference proteome</keyword>
<dbReference type="PROSITE" id="PS51257">
    <property type="entry name" value="PROKAR_LIPOPROTEIN"/>
    <property type="match status" value="1"/>
</dbReference>
<feature type="signal peptide" evidence="2">
    <location>
        <begin position="1"/>
        <end position="31"/>
    </location>
</feature>
<keyword evidence="2" id="KW-0732">Signal</keyword>
<name>A0ABV2CUC6_9RHOO</name>
<keyword evidence="1" id="KW-0472">Membrane</keyword>
<feature type="transmembrane region" description="Helical" evidence="1">
    <location>
        <begin position="39"/>
        <end position="64"/>
    </location>
</feature>
<feature type="chain" id="PRO_5047536825" evidence="2">
    <location>
        <begin position="32"/>
        <end position="95"/>
    </location>
</feature>
<keyword evidence="1" id="KW-1133">Transmembrane helix</keyword>
<evidence type="ECO:0000256" key="2">
    <source>
        <dbReference type="SAM" id="SignalP"/>
    </source>
</evidence>
<accession>A0ABV2CUC6</accession>
<evidence type="ECO:0000313" key="3">
    <source>
        <dbReference type="EMBL" id="MET1491516.1"/>
    </source>
</evidence>
<evidence type="ECO:0000313" key="4">
    <source>
        <dbReference type="Proteomes" id="UP001548590"/>
    </source>
</evidence>
<feature type="transmembrane region" description="Helical" evidence="1">
    <location>
        <begin position="76"/>
        <end position="94"/>
    </location>
</feature>
<proteinExistence type="predicted"/>
<comment type="caution">
    <text evidence="3">The sequence shown here is derived from an EMBL/GenBank/DDBJ whole genome shotgun (WGS) entry which is preliminary data.</text>
</comment>
<keyword evidence="1" id="KW-0812">Transmembrane</keyword>
<dbReference type="Proteomes" id="UP001548590">
    <property type="component" value="Unassembled WGS sequence"/>
</dbReference>
<dbReference type="RefSeq" id="WP_345927358.1">
    <property type="nucleotide sequence ID" value="NZ_JBDIVF010000004.1"/>
</dbReference>
<dbReference type="EMBL" id="JBEWLZ010000012">
    <property type="protein sequence ID" value="MET1491516.1"/>
    <property type="molecule type" value="Genomic_DNA"/>
</dbReference>
<organism evidence="3 4">
    <name type="scientific">Uliginosibacterium paludis</name>
    <dbReference type="NCBI Taxonomy" id="1615952"/>
    <lineage>
        <taxon>Bacteria</taxon>
        <taxon>Pseudomonadati</taxon>
        <taxon>Pseudomonadota</taxon>
        <taxon>Betaproteobacteria</taxon>
        <taxon>Rhodocyclales</taxon>
        <taxon>Zoogloeaceae</taxon>
        <taxon>Uliginosibacterium</taxon>
    </lineage>
</organism>
<evidence type="ECO:0000256" key="1">
    <source>
        <dbReference type="SAM" id="Phobius"/>
    </source>
</evidence>
<reference evidence="3 4" key="1">
    <citation type="submission" date="2024-07" db="EMBL/GenBank/DDBJ databases">
        <title>Uliginosibacterium paludis KCTC:42655.</title>
        <authorList>
            <person name="Kim M.K."/>
        </authorList>
    </citation>
    <scope>NUCLEOTIDE SEQUENCE [LARGE SCALE GENOMIC DNA]</scope>
    <source>
        <strain evidence="3 4">KCTC 42655</strain>
    </source>
</reference>
<gene>
    <name evidence="3" type="ORF">ABVT11_16880</name>
</gene>
<sequence>MLRWSVLSKKNRLLFFVFAAFGCLCIVAAFAGQQSPAAILQQLTIGLVITAVAVNPANYINGIVFNWSTQSAASKFLIFLAGACLVVSMSLKWFA</sequence>